<organism evidence="1 2">
    <name type="scientific">Pseudotamlana agarivorans</name>
    <dbReference type="NCBI Taxonomy" id="481183"/>
    <lineage>
        <taxon>Bacteria</taxon>
        <taxon>Pseudomonadati</taxon>
        <taxon>Bacteroidota</taxon>
        <taxon>Flavobacteriia</taxon>
        <taxon>Flavobacteriales</taxon>
        <taxon>Flavobacteriaceae</taxon>
        <taxon>Pseudotamlana</taxon>
    </lineage>
</organism>
<dbReference type="Proteomes" id="UP001647509">
    <property type="component" value="Unassembled WGS sequence"/>
</dbReference>
<name>A0ACC5UCC6_9FLAO</name>
<evidence type="ECO:0000313" key="1">
    <source>
        <dbReference type="EMBL" id="MBU2951997.1"/>
    </source>
</evidence>
<dbReference type="EMBL" id="JAHKPD010000025">
    <property type="protein sequence ID" value="MBU2951997.1"/>
    <property type="molecule type" value="Genomic_DNA"/>
</dbReference>
<proteinExistence type="predicted"/>
<sequence length="365" mass="41604">MNKLITLLIALLSLQAVSAQQIDSDILKGKDTIIIGYNIDPPFCFLENGKLEGISVRLWHKINKSLNDHVYIYEQRTLEHLLEGVGNGEIDMSLSPLTITSDRHAVMDFSVPYYISECKGLIKSKSQGGRLIDYLNSFFSFNFLKVIGTLLFLLTLFGVLVWFFERHKNKDEFGPGWHGVFNSIWWSAVTMTTVGYGDKSPKTVGGRFVGLIWMFTAIVLISGITASIASSLTVHKLRISDDSFDTFKNYKIGTVKKSATESWLVNHYFNKVSSYQTFSELMEGLNNDEIQALAYDEPLIRFTLKDLDDSKYEVSKFSFNTSMYAMAFSKQFDAALKNEISQDIIDYIESNDWRLLLANYDLLYR</sequence>
<comment type="caution">
    <text evidence="1">The sequence shown here is derived from an EMBL/GenBank/DDBJ whole genome shotgun (WGS) entry which is preliminary data.</text>
</comment>
<reference evidence="1" key="1">
    <citation type="submission" date="2021-05" db="EMBL/GenBank/DDBJ databases">
        <title>Draft genomes of bacteria isolated from model marine particles.</title>
        <authorList>
            <person name="Datta M.S."/>
            <person name="Schwartzman J.A."/>
            <person name="Enke T.N."/>
            <person name="Saavedra J."/>
            <person name="Cermak N."/>
            <person name="Cordero O.X."/>
        </authorList>
    </citation>
    <scope>NUCLEOTIDE SEQUENCE</scope>
    <source>
        <strain evidence="1">I2M19</strain>
    </source>
</reference>
<protein>
    <submittedName>
        <fullName evidence="1">Transporter substrate-binding domain-containing protein</fullName>
    </submittedName>
</protein>
<keyword evidence="2" id="KW-1185">Reference proteome</keyword>
<gene>
    <name evidence="1" type="ORF">KO493_14950</name>
</gene>
<accession>A0ACC5UCC6</accession>
<evidence type="ECO:0000313" key="2">
    <source>
        <dbReference type="Proteomes" id="UP001647509"/>
    </source>
</evidence>